<sequence>MRNILILAAILIGASFNNPTVGQSAKKRIQPGRMYNSQDTLFSPTYGFTSQVPVGWVGTLPRETEVFLLTTGNGGFGEIYVFGRAAVDLQQLSELWKEGVDVTDKLRLKAIDPKISDQILQSEVVADGNYVQRQSRAFAATKCGNQGTCITVLAVGSEESYDNVSKAALQLLQKGTFERPSFESPYENFDWKEFLSNKLMITYDEVLGGARQTQINLCENGTFSANVKKRGIMRNVNPEYKNRMRGSWTVEGKGPEAILNLTFDKKGLSPLTVPLTLKDEELFVGDERYYASEATGCKK</sequence>
<reference evidence="1" key="1">
    <citation type="submission" date="2022-08" db="EMBL/GenBank/DDBJ databases">
        <authorList>
            <person name="Zhang D."/>
        </authorList>
    </citation>
    <scope>NUCLEOTIDE SEQUENCE</scope>
    <source>
        <strain evidence="1">XJ19-11</strain>
    </source>
</reference>
<organism evidence="1 2">
    <name type="scientific">Aquiflexum gelatinilyticum</name>
    <dbReference type="NCBI Taxonomy" id="2961943"/>
    <lineage>
        <taxon>Bacteria</taxon>
        <taxon>Pseudomonadati</taxon>
        <taxon>Bacteroidota</taxon>
        <taxon>Cytophagia</taxon>
        <taxon>Cytophagales</taxon>
        <taxon>Cyclobacteriaceae</taxon>
        <taxon>Aquiflexum</taxon>
    </lineage>
</organism>
<name>A0A9X2SXR9_9BACT</name>
<evidence type="ECO:0000313" key="1">
    <source>
        <dbReference type="EMBL" id="MCR9014252.1"/>
    </source>
</evidence>
<proteinExistence type="predicted"/>
<evidence type="ECO:0000313" key="2">
    <source>
        <dbReference type="Proteomes" id="UP001142175"/>
    </source>
</evidence>
<comment type="caution">
    <text evidence="1">The sequence shown here is derived from an EMBL/GenBank/DDBJ whole genome shotgun (WGS) entry which is preliminary data.</text>
</comment>
<protein>
    <submittedName>
        <fullName evidence="1">Uncharacterized protein</fullName>
    </submittedName>
</protein>
<gene>
    <name evidence="1" type="ORF">NU887_04345</name>
</gene>
<dbReference type="AlphaFoldDB" id="A0A9X2SXR9"/>
<dbReference type="RefSeq" id="WP_258422137.1">
    <property type="nucleotide sequence ID" value="NZ_JANSUY010000002.1"/>
</dbReference>
<dbReference type="EMBL" id="JANSUY010000002">
    <property type="protein sequence ID" value="MCR9014252.1"/>
    <property type="molecule type" value="Genomic_DNA"/>
</dbReference>
<keyword evidence="2" id="KW-1185">Reference proteome</keyword>
<dbReference type="Proteomes" id="UP001142175">
    <property type="component" value="Unassembled WGS sequence"/>
</dbReference>
<accession>A0A9X2SXR9</accession>